<dbReference type="Proteomes" id="UP001597277">
    <property type="component" value="Unassembled WGS sequence"/>
</dbReference>
<dbReference type="EC" id="3.-.-.-" evidence="3"/>
<accession>A0ABW4L686</accession>
<dbReference type="GO" id="GO:0016787">
    <property type="term" value="F:hydrolase activity"/>
    <property type="evidence" value="ECO:0007669"/>
    <property type="project" value="UniProtKB-KW"/>
</dbReference>
<dbReference type="RefSeq" id="WP_388007874.1">
    <property type="nucleotide sequence ID" value="NZ_JBHUEE010000007.1"/>
</dbReference>
<gene>
    <name evidence="3" type="ORF">ACFSE6_13310</name>
</gene>
<dbReference type="Pfam" id="PF00144">
    <property type="entry name" value="Beta-lactamase"/>
    <property type="match status" value="1"/>
</dbReference>
<keyword evidence="4" id="KW-1185">Reference proteome</keyword>
<proteinExistence type="predicted"/>
<dbReference type="Gene3D" id="3.40.710.10">
    <property type="entry name" value="DD-peptidase/beta-lactamase superfamily"/>
    <property type="match status" value="1"/>
</dbReference>
<name>A0ABW4L686_9MICO</name>
<dbReference type="InterPro" id="IPR012338">
    <property type="entry name" value="Beta-lactam/transpept-like"/>
</dbReference>
<keyword evidence="1 3" id="KW-0378">Hydrolase</keyword>
<reference evidence="4" key="1">
    <citation type="journal article" date="2019" name="Int. J. Syst. Evol. Microbiol.">
        <title>The Global Catalogue of Microorganisms (GCM) 10K type strain sequencing project: providing services to taxonomists for standard genome sequencing and annotation.</title>
        <authorList>
            <consortium name="The Broad Institute Genomics Platform"/>
            <consortium name="The Broad Institute Genome Sequencing Center for Infectious Disease"/>
            <person name="Wu L."/>
            <person name="Ma J."/>
        </authorList>
    </citation>
    <scope>NUCLEOTIDE SEQUENCE [LARGE SCALE GENOMIC DNA]</scope>
    <source>
        <strain evidence="4">JCM 17130</strain>
    </source>
</reference>
<comment type="caution">
    <text evidence="3">The sequence shown here is derived from an EMBL/GenBank/DDBJ whole genome shotgun (WGS) entry which is preliminary data.</text>
</comment>
<dbReference type="SUPFAM" id="SSF56601">
    <property type="entry name" value="beta-lactamase/transpeptidase-like"/>
    <property type="match status" value="1"/>
</dbReference>
<dbReference type="InterPro" id="IPR001466">
    <property type="entry name" value="Beta-lactam-related"/>
</dbReference>
<feature type="domain" description="Beta-lactamase-related" evidence="2">
    <location>
        <begin position="38"/>
        <end position="372"/>
    </location>
</feature>
<evidence type="ECO:0000313" key="4">
    <source>
        <dbReference type="Proteomes" id="UP001597277"/>
    </source>
</evidence>
<protein>
    <submittedName>
        <fullName evidence="3">Serine hydrolase domain-containing protein</fullName>
        <ecNumber evidence="3">3.-.-.-</ecNumber>
    </submittedName>
</protein>
<evidence type="ECO:0000256" key="1">
    <source>
        <dbReference type="ARBA" id="ARBA00022801"/>
    </source>
</evidence>
<evidence type="ECO:0000313" key="3">
    <source>
        <dbReference type="EMBL" id="MFD1718820.1"/>
    </source>
</evidence>
<organism evidence="3 4">
    <name type="scientific">Georgenia deserti</name>
    <dbReference type="NCBI Taxonomy" id="2093781"/>
    <lineage>
        <taxon>Bacteria</taxon>
        <taxon>Bacillati</taxon>
        <taxon>Actinomycetota</taxon>
        <taxon>Actinomycetes</taxon>
        <taxon>Micrococcales</taxon>
        <taxon>Bogoriellaceae</taxon>
        <taxon>Georgenia</taxon>
    </lineage>
</organism>
<dbReference type="InterPro" id="IPR050789">
    <property type="entry name" value="Diverse_Enzym_Activities"/>
</dbReference>
<evidence type="ECO:0000259" key="2">
    <source>
        <dbReference type="Pfam" id="PF00144"/>
    </source>
</evidence>
<sequence length="383" mass="40650">MSHPSGHLPWSGDLGRAVGALLARATAPRPAPAAGPQVAAPGAAALIAHRGEVLAHTHAGMAALYDHDGGLLPEADREPVTRETVWDIASLTKIVVALAALVQVDRGILDLDAPVLTWLPEFGHGPEGVASRGARARVTARRLLTHTAGLPAVARPWTVRGGRAERAAYLASQPLEFEPGTAHQYSCVGYQTLGLALERLTGRPLPELVEQSVAGPLGMTWTRYRPAAGSAVAATEYQPERGLVRGEVHDETAWALGGAGNAGLFSTAEDLLRLAEEVRTGRCGLVSETSRALLTTGTLPPAEIERIGYDQALGFRLGQADVMATDDRAVFGHTGFTGTSLVIDPDRELTVILLTNRVHPRRELFDVDPVRRELARLARDLAG</sequence>
<dbReference type="PANTHER" id="PTHR43283:SF11">
    <property type="entry name" value="BETA-LACTAMASE-RELATED DOMAIN-CONTAINING PROTEIN"/>
    <property type="match status" value="1"/>
</dbReference>
<dbReference type="EMBL" id="JBHUEE010000007">
    <property type="protein sequence ID" value="MFD1718820.1"/>
    <property type="molecule type" value="Genomic_DNA"/>
</dbReference>
<dbReference type="PANTHER" id="PTHR43283">
    <property type="entry name" value="BETA-LACTAMASE-RELATED"/>
    <property type="match status" value="1"/>
</dbReference>